<feature type="transmembrane region" description="Helical" evidence="1">
    <location>
        <begin position="356"/>
        <end position="374"/>
    </location>
</feature>
<sequence length="382" mass="42929">MKTTNRVLSLDVFRGLTVAGMIMVNNPGSWSHIYAPLKHASWHGCTPTDLVFPFFLFIVGVSVSFSMSGVKDRKEQHPIVLRKVIWRSFKLVAIGLLLGLSSFVFKALFTLLQGDLPTLEGLASFRVPGVLQRIGIVFFIVAFLFLKTSWRAQLNALLVILVTYWAVMTLIPVPGVDQIDLSDPNKNLAGWLDHLLLKGHMWKETWDPEGVLSTLPSIGTGLLGALTGTWIKKEKDEKEKVAWMFVAGALLVALGNWWDYFFPINKSLWTSSYVVYAGGMALISLATTYWLIDVKKLGLKWIKPFQAFGLNPMAAYVLSGLVVRLMLTIKVDGVAFKTFIYQNIYASWLAPTEASFAYSISYIVLMYLPVWYLYKKNIVIKV</sequence>
<feature type="domain" description="Heparan-alpha-glucosaminide N-acetyltransferase catalytic" evidence="2">
    <location>
        <begin position="6"/>
        <end position="244"/>
    </location>
</feature>
<dbReference type="InterPro" id="IPR012429">
    <property type="entry name" value="HGSNAT_cat"/>
</dbReference>
<accession>A0ABP9DLC8</accession>
<evidence type="ECO:0000313" key="4">
    <source>
        <dbReference type="Proteomes" id="UP001500298"/>
    </source>
</evidence>
<feature type="transmembrane region" description="Helical" evidence="1">
    <location>
        <begin position="313"/>
        <end position="336"/>
    </location>
</feature>
<dbReference type="RefSeq" id="WP_345374124.1">
    <property type="nucleotide sequence ID" value="NZ_BAABJX010000055.1"/>
</dbReference>
<dbReference type="Pfam" id="PF07786">
    <property type="entry name" value="HGSNAT_cat"/>
    <property type="match status" value="1"/>
</dbReference>
<dbReference type="Proteomes" id="UP001500298">
    <property type="component" value="Unassembled WGS sequence"/>
</dbReference>
<dbReference type="PANTHER" id="PTHR31061:SF24">
    <property type="entry name" value="LD22376P"/>
    <property type="match status" value="1"/>
</dbReference>
<feature type="transmembrane region" description="Helical" evidence="1">
    <location>
        <begin position="273"/>
        <end position="292"/>
    </location>
</feature>
<feature type="transmembrane region" description="Helical" evidence="1">
    <location>
        <begin position="12"/>
        <end position="30"/>
    </location>
</feature>
<keyword evidence="4" id="KW-1185">Reference proteome</keyword>
<dbReference type="PANTHER" id="PTHR31061">
    <property type="entry name" value="LD22376P"/>
    <property type="match status" value="1"/>
</dbReference>
<organism evidence="3 4">
    <name type="scientific">Algivirga pacifica</name>
    <dbReference type="NCBI Taxonomy" id="1162670"/>
    <lineage>
        <taxon>Bacteria</taxon>
        <taxon>Pseudomonadati</taxon>
        <taxon>Bacteroidota</taxon>
        <taxon>Cytophagia</taxon>
        <taxon>Cytophagales</taxon>
        <taxon>Flammeovirgaceae</taxon>
        <taxon>Algivirga</taxon>
    </lineage>
</organism>
<keyword evidence="1" id="KW-1133">Transmembrane helix</keyword>
<feature type="transmembrane region" description="Helical" evidence="1">
    <location>
        <begin position="243"/>
        <end position="261"/>
    </location>
</feature>
<evidence type="ECO:0000313" key="3">
    <source>
        <dbReference type="EMBL" id="GAA4847136.1"/>
    </source>
</evidence>
<feature type="transmembrane region" description="Helical" evidence="1">
    <location>
        <begin position="129"/>
        <end position="146"/>
    </location>
</feature>
<feature type="transmembrane region" description="Helical" evidence="1">
    <location>
        <begin position="211"/>
        <end position="231"/>
    </location>
</feature>
<evidence type="ECO:0000256" key="1">
    <source>
        <dbReference type="SAM" id="Phobius"/>
    </source>
</evidence>
<name>A0ABP9DLC8_9BACT</name>
<feature type="transmembrane region" description="Helical" evidence="1">
    <location>
        <begin position="50"/>
        <end position="70"/>
    </location>
</feature>
<protein>
    <submittedName>
        <fullName evidence="3">DUF5009 domain-containing protein</fullName>
    </submittedName>
</protein>
<keyword evidence="1" id="KW-0812">Transmembrane</keyword>
<keyword evidence="1" id="KW-0472">Membrane</keyword>
<gene>
    <name evidence="3" type="ORF">GCM10023331_34820</name>
</gene>
<dbReference type="EMBL" id="BAABJX010000055">
    <property type="protein sequence ID" value="GAA4847136.1"/>
    <property type="molecule type" value="Genomic_DNA"/>
</dbReference>
<evidence type="ECO:0000259" key="2">
    <source>
        <dbReference type="Pfam" id="PF07786"/>
    </source>
</evidence>
<proteinExistence type="predicted"/>
<feature type="transmembrane region" description="Helical" evidence="1">
    <location>
        <begin position="91"/>
        <end position="109"/>
    </location>
</feature>
<reference evidence="4" key="1">
    <citation type="journal article" date="2019" name="Int. J. Syst. Evol. Microbiol.">
        <title>The Global Catalogue of Microorganisms (GCM) 10K type strain sequencing project: providing services to taxonomists for standard genome sequencing and annotation.</title>
        <authorList>
            <consortium name="The Broad Institute Genomics Platform"/>
            <consortium name="The Broad Institute Genome Sequencing Center for Infectious Disease"/>
            <person name="Wu L."/>
            <person name="Ma J."/>
        </authorList>
    </citation>
    <scope>NUCLEOTIDE SEQUENCE [LARGE SCALE GENOMIC DNA]</scope>
    <source>
        <strain evidence="4">JCM 18326</strain>
    </source>
</reference>
<comment type="caution">
    <text evidence="3">The sequence shown here is derived from an EMBL/GenBank/DDBJ whole genome shotgun (WGS) entry which is preliminary data.</text>
</comment>
<feature type="transmembrane region" description="Helical" evidence="1">
    <location>
        <begin position="153"/>
        <end position="173"/>
    </location>
</feature>